<keyword evidence="3" id="KW-0808">Transferase</keyword>
<dbReference type="RefSeq" id="WP_376943147.1">
    <property type="nucleotide sequence ID" value="NZ_JBHLSS010000028.1"/>
</dbReference>
<proteinExistence type="inferred from homology"/>
<protein>
    <recommendedName>
        <fullName evidence="4">Methyltransferase</fullName>
        <ecNumber evidence="4">2.1.1.-</ecNumber>
    </recommendedName>
</protein>
<dbReference type="InterPro" id="IPR002941">
    <property type="entry name" value="DNA_methylase_N4/N6"/>
</dbReference>
<dbReference type="SUPFAM" id="SSF53335">
    <property type="entry name" value="S-adenosyl-L-methionine-dependent methyltransferases"/>
    <property type="match status" value="2"/>
</dbReference>
<evidence type="ECO:0000256" key="3">
    <source>
        <dbReference type="ARBA" id="ARBA00022679"/>
    </source>
</evidence>
<dbReference type="InterPro" id="IPR001091">
    <property type="entry name" value="RM_Methyltransferase"/>
</dbReference>
<comment type="caution">
    <text evidence="6">The sequence shown here is derived from an EMBL/GenBank/DDBJ whole genome shotgun (WGS) entry which is preliminary data.</text>
</comment>
<feature type="domain" description="DNA methylase N-4/N-6" evidence="5">
    <location>
        <begin position="330"/>
        <end position="405"/>
    </location>
</feature>
<name>A0ABV6SH53_AZOPA</name>
<dbReference type="EMBL" id="JBHLSS010000028">
    <property type="protein sequence ID" value="MFC0708826.1"/>
    <property type="molecule type" value="Genomic_DNA"/>
</dbReference>
<keyword evidence="2" id="KW-0489">Methyltransferase</keyword>
<organism evidence="6 7">
    <name type="scientific">Azorhizophilus paspali</name>
    <name type="common">Azotobacter paspali</name>
    <dbReference type="NCBI Taxonomy" id="69963"/>
    <lineage>
        <taxon>Bacteria</taxon>
        <taxon>Pseudomonadati</taxon>
        <taxon>Pseudomonadota</taxon>
        <taxon>Gammaproteobacteria</taxon>
        <taxon>Pseudomonadales</taxon>
        <taxon>Pseudomonadaceae</taxon>
        <taxon>Azorhizophilus</taxon>
    </lineage>
</organism>
<dbReference type="Gene3D" id="3.40.50.150">
    <property type="entry name" value="Vaccinia Virus protein VP39"/>
    <property type="match status" value="2"/>
</dbReference>
<dbReference type="PANTHER" id="PTHR13370:SF3">
    <property type="entry name" value="TRNA (GUANINE(10)-N2)-METHYLTRANSFERASE HOMOLOG"/>
    <property type="match status" value="1"/>
</dbReference>
<dbReference type="EC" id="2.1.1.-" evidence="4"/>
<comment type="similarity">
    <text evidence="1 4">Belongs to the N(4)/N(6)-methyltransferase family.</text>
</comment>
<keyword evidence="7" id="KW-1185">Reference proteome</keyword>
<evidence type="ECO:0000256" key="2">
    <source>
        <dbReference type="ARBA" id="ARBA00022603"/>
    </source>
</evidence>
<evidence type="ECO:0000256" key="4">
    <source>
        <dbReference type="RuleBase" id="RU362026"/>
    </source>
</evidence>
<gene>
    <name evidence="6" type="ORF">ACFFGX_04195</name>
</gene>
<dbReference type="Proteomes" id="UP001589891">
    <property type="component" value="Unassembled WGS sequence"/>
</dbReference>
<feature type="domain" description="DNA methylase N-4/N-6" evidence="5">
    <location>
        <begin position="21"/>
        <end position="106"/>
    </location>
</feature>
<dbReference type="Pfam" id="PF01555">
    <property type="entry name" value="N6_N4_Mtase"/>
    <property type="match status" value="2"/>
</dbReference>
<dbReference type="InterPro" id="IPR029063">
    <property type="entry name" value="SAM-dependent_MTases_sf"/>
</dbReference>
<reference evidence="6 7" key="1">
    <citation type="submission" date="2024-09" db="EMBL/GenBank/DDBJ databases">
        <authorList>
            <person name="Sun Q."/>
            <person name="Mori K."/>
        </authorList>
    </citation>
    <scope>NUCLEOTIDE SEQUENCE [LARGE SCALE GENOMIC DNA]</scope>
    <source>
        <strain evidence="6 7">NCAIM B.01794</strain>
    </source>
</reference>
<evidence type="ECO:0000256" key="1">
    <source>
        <dbReference type="ARBA" id="ARBA00006594"/>
    </source>
</evidence>
<dbReference type="PRINTS" id="PR00508">
    <property type="entry name" value="S21N4MTFRASE"/>
</dbReference>
<dbReference type="PROSITE" id="PS00092">
    <property type="entry name" value="N6_MTASE"/>
    <property type="match status" value="1"/>
</dbReference>
<evidence type="ECO:0000313" key="6">
    <source>
        <dbReference type="EMBL" id="MFC0708826.1"/>
    </source>
</evidence>
<dbReference type="PANTHER" id="PTHR13370">
    <property type="entry name" value="RNA METHYLASE-RELATED"/>
    <property type="match status" value="1"/>
</dbReference>
<evidence type="ECO:0000313" key="7">
    <source>
        <dbReference type="Proteomes" id="UP001589891"/>
    </source>
</evidence>
<evidence type="ECO:0000259" key="5">
    <source>
        <dbReference type="Pfam" id="PF01555"/>
    </source>
</evidence>
<accession>A0ABV6SH53</accession>
<dbReference type="InterPro" id="IPR002052">
    <property type="entry name" value="DNA_methylase_N6_adenine_CS"/>
</dbReference>
<sequence>MFTIHRGDCLESMRTLPDNSVDSIVTDPPYGISFMGNRWDCDVPSTNVWTECLRVLKPGSHLLAFASPRTQHRMAARIEAAGFEIRDMIAWVYGSGFPKSRDVSQAMERYMAGEQLDPATTSIRPGVYRVTAFLREARNRAGWTNRQLDELFDTNGMAGHWTTTGSQPAVPSPQQWEILKAALGFGDELDALVADLGATNRPESGGQDEGRRTRGFLQSLIKYKDAPPAGGWGTALKPALEPITMARKPPVGSVTNNVMVHGTGALNIAGCRIGKDLIKVEGRRCGGEQIYSAIQRDDYTGGRHSGRWPANLLHDGGEDVTDVLGEAARFFYCPKASKKDREAGNTHPTVKPTDLMRYLCRLVTPPGGLVLDPFMGSGSTGKAAMLEGFRFIGCELSDDYAAIAQARIERSAQDAA</sequence>